<organism evidence="1 2">
    <name type="scientific">Sphingopyxis soli</name>
    <dbReference type="NCBI Taxonomy" id="592051"/>
    <lineage>
        <taxon>Bacteria</taxon>
        <taxon>Pseudomonadati</taxon>
        <taxon>Pseudomonadota</taxon>
        <taxon>Alphaproteobacteria</taxon>
        <taxon>Sphingomonadales</taxon>
        <taxon>Sphingomonadaceae</taxon>
        <taxon>Sphingopyxis</taxon>
    </lineage>
</organism>
<evidence type="ECO:0000313" key="1">
    <source>
        <dbReference type="EMBL" id="GAA0864162.1"/>
    </source>
</evidence>
<proteinExistence type="predicted"/>
<protein>
    <submittedName>
        <fullName evidence="1">Uncharacterized protein</fullName>
    </submittedName>
</protein>
<reference evidence="1 2" key="1">
    <citation type="journal article" date="2019" name="Int. J. Syst. Evol. Microbiol.">
        <title>The Global Catalogue of Microorganisms (GCM) 10K type strain sequencing project: providing services to taxonomists for standard genome sequencing and annotation.</title>
        <authorList>
            <consortium name="The Broad Institute Genomics Platform"/>
            <consortium name="The Broad Institute Genome Sequencing Center for Infectious Disease"/>
            <person name="Wu L."/>
            <person name="Ma J."/>
        </authorList>
    </citation>
    <scope>NUCLEOTIDE SEQUENCE [LARGE SCALE GENOMIC DNA]</scope>
    <source>
        <strain evidence="1 2">JCM 15910</strain>
    </source>
</reference>
<gene>
    <name evidence="1" type="ORF">GCM10009115_17580</name>
</gene>
<name>A0ABN1M4H5_9SPHN</name>
<dbReference type="EMBL" id="BAAAFE010000007">
    <property type="protein sequence ID" value="GAA0864162.1"/>
    <property type="molecule type" value="Genomic_DNA"/>
</dbReference>
<evidence type="ECO:0000313" key="2">
    <source>
        <dbReference type="Proteomes" id="UP001500738"/>
    </source>
</evidence>
<dbReference type="Proteomes" id="UP001500738">
    <property type="component" value="Unassembled WGS sequence"/>
</dbReference>
<keyword evidence="2" id="KW-1185">Reference proteome</keyword>
<accession>A0ABN1M4H5</accession>
<sequence length="200" mass="21149">MTEDDVIRLIAIHNGDPDAHDVIPPPVHITLAYDAFERADGALGSPWTSVSGLTLAVIDDAAMVSPNGTAAGAFQPSARTGTTIITASMLVGNADCWLYGWFASGVGCVAVQRGSDRFRIWTINGVTLSMVAEHPIFFKGLPERVSLRLDSDNLRATLIADSEQLLDVALPDQAYGNSVGARIGGTASIIDFAAVREIQP</sequence>
<comment type="caution">
    <text evidence="1">The sequence shown here is derived from an EMBL/GenBank/DDBJ whole genome shotgun (WGS) entry which is preliminary data.</text>
</comment>
<dbReference type="RefSeq" id="WP_215353252.1">
    <property type="nucleotide sequence ID" value="NZ_BAAAFE010000007.1"/>
</dbReference>